<protein>
    <submittedName>
        <fullName evidence="2">Uncharacterized membrane protein YesL</fullName>
    </submittedName>
</protein>
<keyword evidence="1" id="KW-1133">Transmembrane helix</keyword>
<feature type="transmembrane region" description="Helical" evidence="1">
    <location>
        <begin position="99"/>
        <end position="124"/>
    </location>
</feature>
<organism evidence="2 3">
    <name type="scientific">Granulicatella balaenopterae</name>
    <dbReference type="NCBI Taxonomy" id="137733"/>
    <lineage>
        <taxon>Bacteria</taxon>
        <taxon>Bacillati</taxon>
        <taxon>Bacillota</taxon>
        <taxon>Bacilli</taxon>
        <taxon>Lactobacillales</taxon>
        <taxon>Carnobacteriaceae</taxon>
        <taxon>Granulicatella</taxon>
    </lineage>
</organism>
<sequence length="204" mass="24048">MNGIDKFFNLSWNVIRLTVVFHFLSLCGGFVLGIGPAIMVLYKIVLSTRNEHQEPQFKQMMQWWKEEFIRGNQYFYIFIALVVIFGYNLYLSLQMVGLLWFVITALLIVCLVASVIFFEYVLVFHSYYEIGVKDNLKLAFFSMFLSGKSFLFLLAATMILAVVTWQYKATYLFFTMGIFILLIDYITKFSRENIERKFAYDEED</sequence>
<keyword evidence="1" id="KW-0472">Membrane</keyword>
<keyword evidence="1" id="KW-0812">Transmembrane</keyword>
<feature type="transmembrane region" description="Helical" evidence="1">
    <location>
        <begin position="20"/>
        <end position="42"/>
    </location>
</feature>
<evidence type="ECO:0000313" key="2">
    <source>
        <dbReference type="EMBL" id="SEQ97032.1"/>
    </source>
</evidence>
<feature type="transmembrane region" description="Helical" evidence="1">
    <location>
        <begin position="74"/>
        <end position="93"/>
    </location>
</feature>
<reference evidence="2 3" key="1">
    <citation type="submission" date="2016-10" db="EMBL/GenBank/DDBJ databases">
        <authorList>
            <person name="de Groot N.N."/>
        </authorList>
    </citation>
    <scope>NUCLEOTIDE SEQUENCE [LARGE SCALE GENOMIC DNA]</scope>
    <source>
        <strain evidence="2 3">DSM 15827</strain>
    </source>
</reference>
<keyword evidence="3" id="KW-1185">Reference proteome</keyword>
<accession>A0A1H9KD72</accession>
<dbReference type="EMBL" id="FOGF01000013">
    <property type="protein sequence ID" value="SEQ97032.1"/>
    <property type="molecule type" value="Genomic_DNA"/>
</dbReference>
<dbReference type="InterPro" id="IPR006938">
    <property type="entry name" value="DUF624"/>
</dbReference>
<feature type="transmembrane region" description="Helical" evidence="1">
    <location>
        <begin position="136"/>
        <end position="163"/>
    </location>
</feature>
<name>A0A1H9KD72_9LACT</name>
<dbReference type="RefSeq" id="WP_089746463.1">
    <property type="nucleotide sequence ID" value="NZ_FOGF01000013.1"/>
</dbReference>
<dbReference type="Proteomes" id="UP000198556">
    <property type="component" value="Unassembled WGS sequence"/>
</dbReference>
<dbReference type="AlphaFoldDB" id="A0A1H9KD72"/>
<proteinExistence type="predicted"/>
<gene>
    <name evidence="2" type="ORF">SAMN05421767_1136</name>
</gene>
<dbReference type="Pfam" id="PF04854">
    <property type="entry name" value="DUF624"/>
    <property type="match status" value="1"/>
</dbReference>
<evidence type="ECO:0000313" key="3">
    <source>
        <dbReference type="Proteomes" id="UP000198556"/>
    </source>
</evidence>
<feature type="transmembrane region" description="Helical" evidence="1">
    <location>
        <begin position="169"/>
        <end position="187"/>
    </location>
</feature>
<evidence type="ECO:0000256" key="1">
    <source>
        <dbReference type="SAM" id="Phobius"/>
    </source>
</evidence>
<dbReference type="STRING" id="137733.SAMN05421767_1136"/>
<dbReference type="OrthoDB" id="1650985at2"/>